<feature type="binding site" evidence="11">
    <location>
        <begin position="88"/>
        <end position="89"/>
    </location>
    <ligand>
        <name>beta-D-galactose</name>
        <dbReference type="ChEBI" id="CHEBI:27667"/>
    </ligand>
</feature>
<dbReference type="eggNOG" id="COG2017">
    <property type="taxonomic scope" value="Bacteria"/>
</dbReference>
<dbReference type="InterPro" id="IPR047215">
    <property type="entry name" value="Galactose_mutarotase-like"/>
</dbReference>
<feature type="active site" description="Proton donor" evidence="9">
    <location>
        <position position="184"/>
    </location>
</feature>
<protein>
    <recommendedName>
        <fullName evidence="5 8">Aldose 1-epimerase</fullName>
        <ecNumber evidence="4 8">5.1.3.3</ecNumber>
    </recommendedName>
</protein>
<dbReference type="PROSITE" id="PS00545">
    <property type="entry name" value="ALDOSE_1_EPIMERASE"/>
    <property type="match status" value="1"/>
</dbReference>
<feature type="active site" description="Proton acceptor" evidence="9">
    <location>
        <position position="317"/>
    </location>
</feature>
<evidence type="ECO:0000256" key="7">
    <source>
        <dbReference type="ARBA" id="ARBA00023277"/>
    </source>
</evidence>
<comment type="similarity">
    <text evidence="3 8">Belongs to the aldose epimerase family.</text>
</comment>
<organism evidence="12 13">
    <name type="scientific">Mannheimia succiniciproducens (strain KCTC 0769BP / MBEL55E)</name>
    <dbReference type="NCBI Taxonomy" id="221988"/>
    <lineage>
        <taxon>Bacteria</taxon>
        <taxon>Pseudomonadati</taxon>
        <taxon>Pseudomonadota</taxon>
        <taxon>Gammaproteobacteria</taxon>
        <taxon>Pasteurellales</taxon>
        <taxon>Pasteurellaceae</taxon>
        <taxon>Basfia</taxon>
    </lineage>
</organism>
<dbReference type="Proteomes" id="UP000000607">
    <property type="component" value="Chromosome"/>
</dbReference>
<dbReference type="STRING" id="221988.MS0649"/>
<dbReference type="KEGG" id="msu:MS0649"/>
<evidence type="ECO:0000256" key="6">
    <source>
        <dbReference type="ARBA" id="ARBA00023235"/>
    </source>
</evidence>
<evidence type="ECO:0000313" key="12">
    <source>
        <dbReference type="EMBL" id="AAU37256.1"/>
    </source>
</evidence>
<dbReference type="InterPro" id="IPR008183">
    <property type="entry name" value="Aldose_1/G6P_1-epimerase"/>
</dbReference>
<evidence type="ECO:0000256" key="8">
    <source>
        <dbReference type="PIRNR" id="PIRNR005096"/>
    </source>
</evidence>
<comment type="pathway">
    <text evidence="2 8">Carbohydrate metabolism; hexose metabolism.</text>
</comment>
<dbReference type="NCBIfam" id="TIGR02636">
    <property type="entry name" value="galM_Leloir"/>
    <property type="match status" value="1"/>
</dbReference>
<dbReference type="GO" id="GO:0005737">
    <property type="term" value="C:cytoplasm"/>
    <property type="evidence" value="ECO:0007669"/>
    <property type="project" value="TreeGrafter"/>
</dbReference>
<dbReference type="GO" id="GO:0004034">
    <property type="term" value="F:aldose 1-epimerase activity"/>
    <property type="evidence" value="ECO:0007669"/>
    <property type="project" value="UniProtKB-EC"/>
</dbReference>
<dbReference type="PIRSF" id="PIRSF005096">
    <property type="entry name" value="GALM"/>
    <property type="match status" value="1"/>
</dbReference>
<evidence type="ECO:0000256" key="2">
    <source>
        <dbReference type="ARBA" id="ARBA00005028"/>
    </source>
</evidence>
<dbReference type="SUPFAM" id="SSF74650">
    <property type="entry name" value="Galactose mutarotase-like"/>
    <property type="match status" value="1"/>
</dbReference>
<dbReference type="AlphaFoldDB" id="Q65UV4"/>
<evidence type="ECO:0000256" key="3">
    <source>
        <dbReference type="ARBA" id="ARBA00006206"/>
    </source>
</evidence>
<sequence length="352" mass="39265">MHRLSRSAFMLKTLQKTTALAPDNQPFQIVTLSNKNGMKVQFMDWGATWISCQVPVNGELREVLLGCRAEDYPRQSAFLGATVGRYANRIANARFELNGQTFPLTANQGVHQLHGGDGFDKRRWKIEKCGENFVTFCLNSVDGDQGFPGNVEVVLDYELSEDNALTVRFHATPDKDTPLNLTNHAYFNLNNAIRGCDVRGHSLQLNADYFLPVDTDGIPNAPLKSVEGTSFDFLEEKPIGLDFLQEEQQLTKGYDHAFLLNNNAEKTCAILTALDRSLSLQVFTSQPALQVYTGNYLAGVPTRLGGSYADYAGIALETQALPDTPNHPEWQQYGGITKAGETYRHWTTFRFI</sequence>
<evidence type="ECO:0000313" key="13">
    <source>
        <dbReference type="Proteomes" id="UP000000607"/>
    </source>
</evidence>
<evidence type="ECO:0000256" key="9">
    <source>
        <dbReference type="PIRSR" id="PIRSR005096-1"/>
    </source>
</evidence>
<dbReference type="Gene3D" id="2.70.98.10">
    <property type="match status" value="1"/>
</dbReference>
<dbReference type="InterPro" id="IPR014718">
    <property type="entry name" value="GH-type_carb-bd"/>
</dbReference>
<dbReference type="InterPro" id="IPR013458">
    <property type="entry name" value="Ald_epimerase_bac"/>
</dbReference>
<dbReference type="CDD" id="cd09019">
    <property type="entry name" value="galactose_mutarotase_like"/>
    <property type="match status" value="1"/>
</dbReference>
<comment type="catalytic activity">
    <reaction evidence="1 8">
        <text>alpha-D-glucose = beta-D-glucose</text>
        <dbReference type="Rhea" id="RHEA:10264"/>
        <dbReference type="ChEBI" id="CHEBI:15903"/>
        <dbReference type="ChEBI" id="CHEBI:17925"/>
        <dbReference type="EC" id="5.1.3.3"/>
    </reaction>
</comment>
<dbReference type="EMBL" id="AE016827">
    <property type="protein sequence ID" value="AAU37256.1"/>
    <property type="molecule type" value="Genomic_DNA"/>
</dbReference>
<dbReference type="HOGENOM" id="CLU_031753_1_0_6"/>
<dbReference type="UniPathway" id="UPA00242"/>
<dbReference type="GO" id="GO:0030246">
    <property type="term" value="F:carbohydrate binding"/>
    <property type="evidence" value="ECO:0007669"/>
    <property type="project" value="InterPro"/>
</dbReference>
<evidence type="ECO:0000256" key="11">
    <source>
        <dbReference type="PIRSR" id="PIRSR005096-3"/>
    </source>
</evidence>
<dbReference type="Pfam" id="PF01263">
    <property type="entry name" value="Aldose_epim"/>
    <property type="match status" value="1"/>
</dbReference>
<gene>
    <name evidence="12" type="primary">galM</name>
    <name evidence="12" type="ordered locus">MS0649</name>
</gene>
<dbReference type="NCBIfam" id="NF008277">
    <property type="entry name" value="PRK11055.1"/>
    <property type="match status" value="1"/>
</dbReference>
<dbReference type="EC" id="5.1.3.3" evidence="4 8"/>
<feature type="binding site" evidence="10">
    <location>
        <position position="255"/>
    </location>
    <ligand>
        <name>beta-D-galactose</name>
        <dbReference type="ChEBI" id="CHEBI:27667"/>
    </ligand>
</feature>
<feature type="binding site" evidence="11">
    <location>
        <begin position="184"/>
        <end position="186"/>
    </location>
    <ligand>
        <name>beta-D-galactose</name>
        <dbReference type="ChEBI" id="CHEBI:27667"/>
    </ligand>
</feature>
<dbReference type="GO" id="GO:0033499">
    <property type="term" value="P:galactose catabolic process via UDP-galactose, Leloir pathway"/>
    <property type="evidence" value="ECO:0007669"/>
    <property type="project" value="TreeGrafter"/>
</dbReference>
<dbReference type="PANTHER" id="PTHR10091">
    <property type="entry name" value="ALDOSE-1-EPIMERASE"/>
    <property type="match status" value="1"/>
</dbReference>
<evidence type="ECO:0000256" key="1">
    <source>
        <dbReference type="ARBA" id="ARBA00001614"/>
    </source>
</evidence>
<evidence type="ECO:0000256" key="10">
    <source>
        <dbReference type="PIRSR" id="PIRSR005096-2"/>
    </source>
</evidence>
<dbReference type="InterPro" id="IPR018052">
    <property type="entry name" value="Ald1_epimerase_CS"/>
</dbReference>
<proteinExistence type="inferred from homology"/>
<keyword evidence="7 8" id="KW-0119">Carbohydrate metabolism</keyword>
<evidence type="ECO:0000256" key="4">
    <source>
        <dbReference type="ARBA" id="ARBA00013185"/>
    </source>
</evidence>
<keyword evidence="13" id="KW-1185">Reference proteome</keyword>
<dbReference type="GO" id="GO:0006006">
    <property type="term" value="P:glucose metabolic process"/>
    <property type="evidence" value="ECO:0007669"/>
    <property type="project" value="TreeGrafter"/>
</dbReference>
<dbReference type="InterPro" id="IPR015443">
    <property type="entry name" value="Aldose_1-epimerase"/>
</dbReference>
<name>Q65UV4_MANSM</name>
<dbReference type="InterPro" id="IPR011013">
    <property type="entry name" value="Gal_mutarotase_sf_dom"/>
</dbReference>
<reference evidence="12 13" key="1">
    <citation type="journal article" date="2004" name="Nat. Biotechnol.">
        <title>The genome sequence of the capnophilic rumen bacterium Mannheimia succiniciproducens.</title>
        <authorList>
            <person name="Hong S.H."/>
            <person name="Kim J.S."/>
            <person name="Lee S.Y."/>
            <person name="In Y.H."/>
            <person name="Choi S.S."/>
            <person name="Rih J.-K."/>
            <person name="Kim C.H."/>
            <person name="Jeong H."/>
            <person name="Hur C.G."/>
            <person name="Kim J.J."/>
        </authorList>
    </citation>
    <scope>NUCLEOTIDE SEQUENCE [LARGE SCALE GENOMIC DNA]</scope>
    <source>
        <strain evidence="13">KCTC 0769BP / MBEL55E</strain>
    </source>
</reference>
<keyword evidence="6 8" id="KW-0413">Isomerase</keyword>
<dbReference type="PANTHER" id="PTHR10091:SF0">
    <property type="entry name" value="GALACTOSE MUTAROTASE"/>
    <property type="match status" value="1"/>
</dbReference>
<accession>Q65UV4</accession>
<evidence type="ECO:0000256" key="5">
    <source>
        <dbReference type="ARBA" id="ARBA00014165"/>
    </source>
</evidence>